<dbReference type="Pfam" id="PF00561">
    <property type="entry name" value="Abhydrolase_1"/>
    <property type="match status" value="1"/>
</dbReference>
<dbReference type="GO" id="GO:0004601">
    <property type="term" value="F:peroxidase activity"/>
    <property type="evidence" value="ECO:0007669"/>
    <property type="project" value="UniProtKB-KW"/>
</dbReference>
<dbReference type="STRING" id="650891.SAMN05216203_0702"/>
<sequence length="310" mass="33440">MNAHVRFPAEDRFCEVSDGLRLCYREYGPGEGEPLLLVAGLGLQLTSWPATMIERLSAEGYRVVVFDNRDVGRSSLQSGPPPGRVRQFLRMPSGDGYDLADMARDALGLLDHLEIEKSHVVGMSMGGMISQTMAVLEPRRLTSLTSIFSTTGNRRVGQPAVSSLLRLIAPPARTRQAYVNGHLAMMRHIGPTTYPLCEETHASYAAEGWDRGHGEMAHQGVARQIGAIIRSGDRTPQLQKISTPTLVIHGDRDLMVAPSGGQATAAAIQGARLVTIPGMGHAFPEPVIPELTDAIVAHARGAAGQWEARP</sequence>
<dbReference type="GO" id="GO:0046503">
    <property type="term" value="P:glycerolipid catabolic process"/>
    <property type="evidence" value="ECO:0007669"/>
    <property type="project" value="TreeGrafter"/>
</dbReference>
<feature type="domain" description="AB hydrolase-1" evidence="1">
    <location>
        <begin position="34"/>
        <end position="282"/>
    </location>
</feature>
<keyword evidence="3" id="KW-1185">Reference proteome</keyword>
<organism evidence="2 3">
    <name type="scientific">Marinobacter daqiaonensis</name>
    <dbReference type="NCBI Taxonomy" id="650891"/>
    <lineage>
        <taxon>Bacteria</taxon>
        <taxon>Pseudomonadati</taxon>
        <taxon>Pseudomonadota</taxon>
        <taxon>Gammaproteobacteria</taxon>
        <taxon>Pseudomonadales</taxon>
        <taxon>Marinobacteraceae</taxon>
        <taxon>Marinobacter</taxon>
    </lineage>
</organism>
<evidence type="ECO:0000259" key="1">
    <source>
        <dbReference type="Pfam" id="PF00561"/>
    </source>
</evidence>
<name>A0A1I6H102_9GAMM</name>
<dbReference type="OrthoDB" id="7055710at2"/>
<dbReference type="AlphaFoldDB" id="A0A1I6H102"/>
<dbReference type="Gene3D" id="3.40.50.1820">
    <property type="entry name" value="alpha/beta hydrolase"/>
    <property type="match status" value="1"/>
</dbReference>
<reference evidence="2 3" key="1">
    <citation type="submission" date="2016-10" db="EMBL/GenBank/DDBJ databases">
        <authorList>
            <person name="de Groot N.N."/>
        </authorList>
    </citation>
    <scope>NUCLEOTIDE SEQUENCE [LARGE SCALE GENOMIC DNA]</scope>
    <source>
        <strain evidence="2 3">CGMCC 1.9167</strain>
    </source>
</reference>
<dbReference type="RefSeq" id="WP_092008898.1">
    <property type="nucleotide sequence ID" value="NZ_FOYW01000001.1"/>
</dbReference>
<evidence type="ECO:0000313" key="3">
    <source>
        <dbReference type="Proteomes" id="UP000198644"/>
    </source>
</evidence>
<dbReference type="Proteomes" id="UP000198644">
    <property type="component" value="Unassembled WGS sequence"/>
</dbReference>
<dbReference type="InterPro" id="IPR000073">
    <property type="entry name" value="AB_hydrolase_1"/>
</dbReference>
<dbReference type="InterPro" id="IPR029058">
    <property type="entry name" value="AB_hydrolase_fold"/>
</dbReference>
<keyword evidence="2" id="KW-0560">Oxidoreductase</keyword>
<dbReference type="GO" id="GO:0004806">
    <property type="term" value="F:triacylglycerol lipase activity"/>
    <property type="evidence" value="ECO:0007669"/>
    <property type="project" value="TreeGrafter"/>
</dbReference>
<dbReference type="PANTHER" id="PTHR43433">
    <property type="entry name" value="HYDROLASE, ALPHA/BETA FOLD FAMILY PROTEIN"/>
    <property type="match status" value="1"/>
</dbReference>
<accession>A0A1I6H102</accession>
<keyword evidence="2" id="KW-0575">Peroxidase</keyword>
<evidence type="ECO:0000313" key="2">
    <source>
        <dbReference type="EMBL" id="SFR48109.1"/>
    </source>
</evidence>
<dbReference type="EMBL" id="FOYW01000001">
    <property type="protein sequence ID" value="SFR48109.1"/>
    <property type="molecule type" value="Genomic_DNA"/>
</dbReference>
<dbReference type="InterPro" id="IPR050471">
    <property type="entry name" value="AB_hydrolase"/>
</dbReference>
<gene>
    <name evidence="2" type="ORF">SAMN05216203_0702</name>
</gene>
<proteinExistence type="predicted"/>
<dbReference type="SUPFAM" id="SSF53474">
    <property type="entry name" value="alpha/beta-Hydrolases"/>
    <property type="match status" value="1"/>
</dbReference>
<protein>
    <submittedName>
        <fullName evidence="2">Non-heme chloroperoxidase</fullName>
    </submittedName>
</protein>
<dbReference type="PANTHER" id="PTHR43433:SF5">
    <property type="entry name" value="AB HYDROLASE-1 DOMAIN-CONTAINING PROTEIN"/>
    <property type="match status" value="1"/>
</dbReference>